<dbReference type="AlphaFoldDB" id="A0A2K8T0H6"/>
<keyword evidence="2" id="KW-1185">Reference proteome</keyword>
<protein>
    <submittedName>
        <fullName evidence="1">Uncharacterized protein</fullName>
    </submittedName>
</protein>
<gene>
    <name evidence="1" type="ORF">COO91_07175</name>
</gene>
<reference evidence="1 2" key="1">
    <citation type="submission" date="2017-11" db="EMBL/GenBank/DDBJ databases">
        <title>Complete genome of a free-living desiccation-tolerant cyanobacterium and its photosynthetic adaptation to extreme terrestrial habitat.</title>
        <authorList>
            <person name="Shang J."/>
        </authorList>
    </citation>
    <scope>NUCLEOTIDE SEQUENCE [LARGE SCALE GENOMIC DNA]</scope>
    <source>
        <strain evidence="1 2">CCNUN1</strain>
    </source>
</reference>
<dbReference type="EMBL" id="CP024785">
    <property type="protein sequence ID" value="AUB41130.1"/>
    <property type="molecule type" value="Genomic_DNA"/>
</dbReference>
<dbReference type="Proteomes" id="UP000232003">
    <property type="component" value="Chromosome"/>
</dbReference>
<proteinExistence type="predicted"/>
<accession>A0A2K8T0H6</accession>
<evidence type="ECO:0000313" key="2">
    <source>
        <dbReference type="Proteomes" id="UP000232003"/>
    </source>
</evidence>
<dbReference type="KEGG" id="nfl:COO91_07175"/>
<evidence type="ECO:0000313" key="1">
    <source>
        <dbReference type="EMBL" id="AUB41130.1"/>
    </source>
</evidence>
<sequence>MGIFLALNQRHPNVGGHPANLATAEIVRFFWDNNIPRANQP</sequence>
<name>A0A2K8T0H6_9NOSO</name>
<organism evidence="1 2">
    <name type="scientific">Nostoc flagelliforme CCNUN1</name>
    <dbReference type="NCBI Taxonomy" id="2038116"/>
    <lineage>
        <taxon>Bacteria</taxon>
        <taxon>Bacillati</taxon>
        <taxon>Cyanobacteriota</taxon>
        <taxon>Cyanophyceae</taxon>
        <taxon>Nostocales</taxon>
        <taxon>Nostocaceae</taxon>
        <taxon>Nostoc</taxon>
    </lineage>
</organism>